<accession>A0ABD3V1V6</accession>
<dbReference type="AlphaFoldDB" id="A0ABD3V1V6"/>
<reference evidence="1 2" key="1">
    <citation type="submission" date="2024-11" db="EMBL/GenBank/DDBJ databases">
        <title>Chromosome-level genome assembly of the freshwater bivalve Anodonta woodiana.</title>
        <authorList>
            <person name="Chen X."/>
        </authorList>
    </citation>
    <scope>NUCLEOTIDE SEQUENCE [LARGE SCALE GENOMIC DNA]</scope>
    <source>
        <strain evidence="1">MN2024</strain>
        <tissue evidence="1">Gills</tissue>
    </source>
</reference>
<evidence type="ECO:0000313" key="1">
    <source>
        <dbReference type="EMBL" id="KAL3855624.1"/>
    </source>
</evidence>
<dbReference type="Gene3D" id="3.90.176.10">
    <property type="entry name" value="Toxin ADP-ribosyltransferase, Chain A, domain 1"/>
    <property type="match status" value="1"/>
</dbReference>
<dbReference type="InterPro" id="IPR036770">
    <property type="entry name" value="Ankyrin_rpt-contain_sf"/>
</dbReference>
<keyword evidence="2" id="KW-1185">Reference proteome</keyword>
<dbReference type="EMBL" id="JBJQND010000014">
    <property type="protein sequence ID" value="KAL3855624.1"/>
    <property type="molecule type" value="Genomic_DNA"/>
</dbReference>
<protein>
    <recommendedName>
        <fullName evidence="3">Mono(ADP-ribosyl)transferase</fullName>
    </recommendedName>
</protein>
<dbReference type="Gene3D" id="1.25.40.20">
    <property type="entry name" value="Ankyrin repeat-containing domain"/>
    <property type="match status" value="1"/>
</dbReference>
<organism evidence="1 2">
    <name type="scientific">Sinanodonta woodiana</name>
    <name type="common">Chinese pond mussel</name>
    <name type="synonym">Anodonta woodiana</name>
    <dbReference type="NCBI Taxonomy" id="1069815"/>
    <lineage>
        <taxon>Eukaryota</taxon>
        <taxon>Metazoa</taxon>
        <taxon>Spiralia</taxon>
        <taxon>Lophotrochozoa</taxon>
        <taxon>Mollusca</taxon>
        <taxon>Bivalvia</taxon>
        <taxon>Autobranchia</taxon>
        <taxon>Heteroconchia</taxon>
        <taxon>Palaeoheterodonta</taxon>
        <taxon>Unionida</taxon>
        <taxon>Unionoidea</taxon>
        <taxon>Unionidae</taxon>
        <taxon>Unioninae</taxon>
        <taxon>Sinanodonta</taxon>
    </lineage>
</organism>
<dbReference type="SUPFAM" id="SSF48403">
    <property type="entry name" value="Ankyrin repeat"/>
    <property type="match status" value="1"/>
</dbReference>
<comment type="caution">
    <text evidence="1">The sequence shown here is derived from an EMBL/GenBank/DDBJ whole genome shotgun (WGS) entry which is preliminary data.</text>
</comment>
<name>A0ABD3V1V6_SINWO</name>
<dbReference type="SUPFAM" id="SSF56399">
    <property type="entry name" value="ADP-ribosylation"/>
    <property type="match status" value="1"/>
</dbReference>
<evidence type="ECO:0008006" key="3">
    <source>
        <dbReference type="Google" id="ProtNLM"/>
    </source>
</evidence>
<sequence>MYTFFCRSFQNKIDEESQELNNLLLFAKSGQWDNVWPILGTPEHPKRAYLINSIPEIRRWGVLHQAVYWGNPNIVQKLLKFRACDSSLKTKECTSEVGPTSGMTAIELAGAYGCTDVKKVLTNHICNFETEAEEIDTFYPWHADMELKGSGLIDITLAAYKNTFHPKNIDPRKPIVTVLGDIFNDLNTSQNRWKDVRDKICDSLYVVSDVSGKQLKKCESRQEFYESIVNVYTNESTFLYTIMNTALRRQNVSDYKPSAMDLAMGPYVVMYQTLLLFWAELTRETATTYRRMLLTEKDVEQYQTGVRFTWLSFVSSSVELEKALPFPTRSEVKDGCIVIFAIDNTIRSTHTPRNIEKYAQYMERERVYPTGSKFVVTGRRRERNNDIYVDLKLLSS</sequence>
<evidence type="ECO:0000313" key="2">
    <source>
        <dbReference type="Proteomes" id="UP001634394"/>
    </source>
</evidence>
<dbReference type="Proteomes" id="UP001634394">
    <property type="component" value="Unassembled WGS sequence"/>
</dbReference>
<proteinExistence type="predicted"/>
<gene>
    <name evidence="1" type="ORF">ACJMK2_014831</name>
</gene>